<evidence type="ECO:0000256" key="10">
    <source>
        <dbReference type="PROSITE-ProRule" id="PRU00182"/>
    </source>
</evidence>
<dbReference type="GO" id="GO:0003723">
    <property type="term" value="F:RNA binding"/>
    <property type="evidence" value="ECO:0007669"/>
    <property type="project" value="UniProtKB-KW"/>
</dbReference>
<dbReference type="Proteomes" id="UP000176917">
    <property type="component" value="Unassembled WGS sequence"/>
</dbReference>
<keyword evidence="4 11" id="KW-0067">ATP-binding</keyword>
<evidence type="ECO:0000256" key="6">
    <source>
        <dbReference type="ARBA" id="ARBA00022917"/>
    </source>
</evidence>
<evidence type="ECO:0000313" key="14">
    <source>
        <dbReference type="Proteomes" id="UP000176917"/>
    </source>
</evidence>
<comment type="caution">
    <text evidence="13">The sequence shown here is derived from an EMBL/GenBank/DDBJ whole genome shotgun (WGS) entry which is preliminary data.</text>
</comment>
<evidence type="ECO:0000256" key="11">
    <source>
        <dbReference type="RuleBase" id="RU363036"/>
    </source>
</evidence>
<dbReference type="InterPro" id="IPR024088">
    <property type="entry name" value="Tyr-tRNA-ligase_bac-type"/>
</dbReference>
<keyword evidence="5 10" id="KW-0694">RNA-binding</keyword>
<evidence type="ECO:0000256" key="5">
    <source>
        <dbReference type="ARBA" id="ARBA00022884"/>
    </source>
</evidence>
<dbReference type="CDD" id="cd00805">
    <property type="entry name" value="TyrRS_core"/>
    <property type="match status" value="1"/>
</dbReference>
<name>A0A1G2RJX6_9BACT</name>
<dbReference type="SUPFAM" id="SSF55174">
    <property type="entry name" value="Alpha-L RNA-binding motif"/>
    <property type="match status" value="1"/>
</dbReference>
<dbReference type="NCBIfam" id="TIGR00234">
    <property type="entry name" value="tyrS"/>
    <property type="match status" value="1"/>
</dbReference>
<dbReference type="GO" id="GO:0005829">
    <property type="term" value="C:cytosol"/>
    <property type="evidence" value="ECO:0007669"/>
    <property type="project" value="TreeGrafter"/>
</dbReference>
<evidence type="ECO:0000256" key="1">
    <source>
        <dbReference type="ARBA" id="ARBA00013160"/>
    </source>
</evidence>
<evidence type="ECO:0000259" key="12">
    <source>
        <dbReference type="Pfam" id="PF22421"/>
    </source>
</evidence>
<dbReference type="PRINTS" id="PR01040">
    <property type="entry name" value="TRNASYNTHTYR"/>
</dbReference>
<dbReference type="PROSITE" id="PS50889">
    <property type="entry name" value="S4"/>
    <property type="match status" value="1"/>
</dbReference>
<reference evidence="13 14" key="1">
    <citation type="journal article" date="2016" name="Nat. Commun.">
        <title>Thousands of microbial genomes shed light on interconnected biogeochemical processes in an aquifer system.</title>
        <authorList>
            <person name="Anantharaman K."/>
            <person name="Brown C.T."/>
            <person name="Hug L.A."/>
            <person name="Sharon I."/>
            <person name="Castelle C.J."/>
            <person name="Probst A.J."/>
            <person name="Thomas B.C."/>
            <person name="Singh A."/>
            <person name="Wilkins M.J."/>
            <person name="Karaoz U."/>
            <person name="Brodie E.L."/>
            <person name="Williams K.H."/>
            <person name="Hubbard S.S."/>
            <person name="Banfield J.F."/>
        </authorList>
    </citation>
    <scope>NUCLEOTIDE SEQUENCE [LARGE SCALE GENOMIC DNA]</scope>
</reference>
<dbReference type="Pfam" id="PF22421">
    <property type="entry name" value="SYY_C-terminal"/>
    <property type="match status" value="1"/>
</dbReference>
<dbReference type="EMBL" id="MHUG01000016">
    <property type="protein sequence ID" value="OHA73077.1"/>
    <property type="molecule type" value="Genomic_DNA"/>
</dbReference>
<keyword evidence="2 11" id="KW-0436">Ligase</keyword>
<dbReference type="EC" id="6.1.1.1" evidence="1 9"/>
<dbReference type="GO" id="GO:0006437">
    <property type="term" value="P:tyrosyl-tRNA aminoacylation"/>
    <property type="evidence" value="ECO:0007669"/>
    <property type="project" value="UniProtKB-UniRule"/>
</dbReference>
<dbReference type="PANTHER" id="PTHR11766">
    <property type="entry name" value="TYROSYL-TRNA SYNTHETASE"/>
    <property type="match status" value="1"/>
</dbReference>
<evidence type="ECO:0000256" key="8">
    <source>
        <dbReference type="ARBA" id="ARBA00048248"/>
    </source>
</evidence>
<dbReference type="Gene3D" id="3.40.50.620">
    <property type="entry name" value="HUPs"/>
    <property type="match status" value="1"/>
</dbReference>
<comment type="similarity">
    <text evidence="11">Belongs to the class-I aminoacyl-tRNA synthetase family.</text>
</comment>
<dbReference type="InterPro" id="IPR036986">
    <property type="entry name" value="S4_RNA-bd_sf"/>
</dbReference>
<dbReference type="InterPro" id="IPR002305">
    <property type="entry name" value="aa-tRNA-synth_Ic"/>
</dbReference>
<evidence type="ECO:0000256" key="7">
    <source>
        <dbReference type="ARBA" id="ARBA00023146"/>
    </source>
</evidence>
<evidence type="ECO:0000256" key="3">
    <source>
        <dbReference type="ARBA" id="ARBA00022741"/>
    </source>
</evidence>
<dbReference type="Gene3D" id="1.10.240.10">
    <property type="entry name" value="Tyrosyl-Transfer RNA Synthetase"/>
    <property type="match status" value="1"/>
</dbReference>
<gene>
    <name evidence="13" type="ORF">A3B24_01540</name>
</gene>
<dbReference type="Gene3D" id="3.10.290.10">
    <property type="entry name" value="RNA-binding S4 domain"/>
    <property type="match status" value="1"/>
</dbReference>
<accession>A0A1G2RJX6</accession>
<organism evidence="13 14">
    <name type="scientific">Candidatus Wildermuthbacteria bacterium RIFCSPLOWO2_01_FULL_48_16</name>
    <dbReference type="NCBI Taxonomy" id="1802461"/>
    <lineage>
        <taxon>Bacteria</taxon>
        <taxon>Candidatus Wildermuthiibacteriota</taxon>
    </lineage>
</organism>
<keyword evidence="3 11" id="KW-0547">Nucleotide-binding</keyword>
<keyword evidence="6 11" id="KW-0648">Protein biosynthesis</keyword>
<dbReference type="PROSITE" id="PS00178">
    <property type="entry name" value="AA_TRNA_LIGASE_I"/>
    <property type="match status" value="1"/>
</dbReference>
<evidence type="ECO:0000256" key="9">
    <source>
        <dbReference type="NCBIfam" id="TIGR00234"/>
    </source>
</evidence>
<dbReference type="AlphaFoldDB" id="A0A1G2RJX6"/>
<evidence type="ECO:0000313" key="13">
    <source>
        <dbReference type="EMBL" id="OHA73077.1"/>
    </source>
</evidence>
<protein>
    <recommendedName>
        <fullName evidence="1 9">Tyrosine--tRNA ligase</fullName>
        <ecNumber evidence="1 9">6.1.1.1</ecNumber>
    </recommendedName>
</protein>
<feature type="domain" description="Tyrosine--tRNA ligase SYY-like C-terminal" evidence="12">
    <location>
        <begin position="315"/>
        <end position="369"/>
    </location>
</feature>
<dbReference type="GO" id="GO:0005524">
    <property type="term" value="F:ATP binding"/>
    <property type="evidence" value="ECO:0007669"/>
    <property type="project" value="UniProtKB-KW"/>
</dbReference>
<sequence>MLESNDVLGRQVVEVLPSKEGLLSLMSKRKIRLYHGIDPTSPNLHLGHAVVLRKLRQFQDLGHEVILLFGTFTARIGDPSGRDKARQPLSEKEVKENMRTYRKQAGLILDMKHLRIAENHTWTEKMSIQEVQRLASHITVAQLWERDMFQERKKRGQPVWVNEMWYPLLQGYDSVALDVDLEIGGTDQTFNMLIGRELQRAYHNKEKYVLTTPLLLGPDGRKMSKSLGNTINLLDDAREMYGKVMTLRDELMPQYFELCTDVPKEEVKALQQQLPPRDLKAKLAQTITALYHGEKAAAAAKEEFEKVFKEKELPTDILEVNISEKEIELTELLVQLALASSKGEARRLVEQGGVKIAGVVQNNWNQKIPVQKGMVVQVGPRRFVRVS</sequence>
<dbReference type="Pfam" id="PF00579">
    <property type="entry name" value="tRNA-synt_1b"/>
    <property type="match status" value="1"/>
</dbReference>
<dbReference type="InterPro" id="IPR001412">
    <property type="entry name" value="aa-tRNA-synth_I_CS"/>
</dbReference>
<dbReference type="InterPro" id="IPR054608">
    <property type="entry name" value="SYY-like_C"/>
</dbReference>
<dbReference type="InterPro" id="IPR002307">
    <property type="entry name" value="Tyr-tRNA-ligase"/>
</dbReference>
<comment type="catalytic activity">
    <reaction evidence="8">
        <text>tRNA(Tyr) + L-tyrosine + ATP = L-tyrosyl-tRNA(Tyr) + AMP + diphosphate + H(+)</text>
        <dbReference type="Rhea" id="RHEA:10220"/>
        <dbReference type="Rhea" id="RHEA-COMP:9706"/>
        <dbReference type="Rhea" id="RHEA-COMP:9707"/>
        <dbReference type="ChEBI" id="CHEBI:15378"/>
        <dbReference type="ChEBI" id="CHEBI:30616"/>
        <dbReference type="ChEBI" id="CHEBI:33019"/>
        <dbReference type="ChEBI" id="CHEBI:58315"/>
        <dbReference type="ChEBI" id="CHEBI:78442"/>
        <dbReference type="ChEBI" id="CHEBI:78536"/>
        <dbReference type="ChEBI" id="CHEBI:456215"/>
        <dbReference type="EC" id="6.1.1.1"/>
    </reaction>
</comment>
<dbReference type="GO" id="GO:0004831">
    <property type="term" value="F:tyrosine-tRNA ligase activity"/>
    <property type="evidence" value="ECO:0007669"/>
    <property type="project" value="UniProtKB-UniRule"/>
</dbReference>
<dbReference type="CDD" id="cd00165">
    <property type="entry name" value="S4"/>
    <property type="match status" value="1"/>
</dbReference>
<dbReference type="SUPFAM" id="SSF52374">
    <property type="entry name" value="Nucleotidylyl transferase"/>
    <property type="match status" value="1"/>
</dbReference>
<dbReference type="InterPro" id="IPR014729">
    <property type="entry name" value="Rossmann-like_a/b/a_fold"/>
</dbReference>
<dbReference type="STRING" id="1802461.A3B24_01540"/>
<keyword evidence="7 11" id="KW-0030">Aminoacyl-tRNA synthetase</keyword>
<proteinExistence type="inferred from homology"/>
<evidence type="ECO:0000256" key="2">
    <source>
        <dbReference type="ARBA" id="ARBA00022598"/>
    </source>
</evidence>
<dbReference type="PANTHER" id="PTHR11766:SF1">
    <property type="entry name" value="TYROSINE--TRNA LIGASE"/>
    <property type="match status" value="1"/>
</dbReference>
<evidence type="ECO:0000256" key="4">
    <source>
        <dbReference type="ARBA" id="ARBA00022840"/>
    </source>
</evidence>